<dbReference type="NCBIfam" id="TIGR00229">
    <property type="entry name" value="sensory_box"/>
    <property type="match status" value="2"/>
</dbReference>
<dbReference type="InterPro" id="IPR000014">
    <property type="entry name" value="PAS"/>
</dbReference>
<dbReference type="Proteomes" id="UP001164761">
    <property type="component" value="Chromosome"/>
</dbReference>
<dbReference type="PANTHER" id="PTHR44757">
    <property type="entry name" value="DIGUANYLATE CYCLASE DGCP"/>
    <property type="match status" value="1"/>
</dbReference>
<dbReference type="SUPFAM" id="SSF55785">
    <property type="entry name" value="PYP-like sensor domain (PAS domain)"/>
    <property type="match status" value="2"/>
</dbReference>
<dbReference type="PROSITE" id="PS50112">
    <property type="entry name" value="PAS"/>
    <property type="match status" value="2"/>
</dbReference>
<evidence type="ECO:0000313" key="4">
    <source>
        <dbReference type="Proteomes" id="UP001164761"/>
    </source>
</evidence>
<dbReference type="PROSITE" id="PS50113">
    <property type="entry name" value="PAC"/>
    <property type="match status" value="1"/>
</dbReference>
<proteinExistence type="predicted"/>
<dbReference type="Pfam" id="PF00990">
    <property type="entry name" value="GGDEF"/>
    <property type="match status" value="1"/>
</dbReference>
<accession>A0ABY6ZK17</accession>
<dbReference type="CDD" id="cd00130">
    <property type="entry name" value="PAS"/>
    <property type="match status" value="2"/>
</dbReference>
<dbReference type="SMART" id="SM00086">
    <property type="entry name" value="PAC"/>
    <property type="match status" value="2"/>
</dbReference>
<organism evidence="3 4">
    <name type="scientific">Alicyclobacillus fastidiosus</name>
    <dbReference type="NCBI Taxonomy" id="392011"/>
    <lineage>
        <taxon>Bacteria</taxon>
        <taxon>Bacillati</taxon>
        <taxon>Bacillota</taxon>
        <taxon>Bacilli</taxon>
        <taxon>Bacillales</taxon>
        <taxon>Alicyclobacillaceae</taxon>
        <taxon>Alicyclobacillus</taxon>
    </lineage>
</organism>
<evidence type="ECO:0000259" key="1">
    <source>
        <dbReference type="PROSITE" id="PS50112"/>
    </source>
</evidence>
<dbReference type="Gene3D" id="3.30.450.20">
    <property type="entry name" value="PAS domain"/>
    <property type="match status" value="2"/>
</dbReference>
<dbReference type="InterPro" id="IPR000700">
    <property type="entry name" value="PAS-assoc_C"/>
</dbReference>
<dbReference type="Gene3D" id="3.30.70.270">
    <property type="match status" value="1"/>
</dbReference>
<dbReference type="Pfam" id="PF13426">
    <property type="entry name" value="PAS_9"/>
    <property type="match status" value="1"/>
</dbReference>
<sequence length="296" mass="34275">MRAKHEFLTQPGMFQYFFDNHPDGICIVDSEGRFLDANQSALNISGYAYEEFVQKSMNEFLEYGGDSQTRYDLNSTEPTEFLIRHRMGHLVYVRIAGIPLIIVGQRMGTFVILEDITQQREQRKELLGIQEMFSFISEKSENIISSFSADGVFTYISPTVKALLGYTPEEVIGKPAVAFNHPDDNEALLKLRNSLTPNQDMDRFIGRVRHKNGKYRWYETTAQYVRDKYGKIIQTIGVGRDITDRKEAEETIAYLAYHDPLTDLPNRRLFMERVNHVLAESKQELHSLMLLDLEWV</sequence>
<protein>
    <submittedName>
        <fullName evidence="3">PAS domain S-box protein</fullName>
    </submittedName>
</protein>
<dbReference type="SMART" id="SM00091">
    <property type="entry name" value="PAS"/>
    <property type="match status" value="2"/>
</dbReference>
<dbReference type="EMBL" id="CP104067">
    <property type="protein sequence ID" value="WAH43135.1"/>
    <property type="molecule type" value="Genomic_DNA"/>
</dbReference>
<name>A0ABY6ZK17_9BACL</name>
<dbReference type="InterPro" id="IPR001610">
    <property type="entry name" value="PAC"/>
</dbReference>
<keyword evidence="4" id="KW-1185">Reference proteome</keyword>
<dbReference type="InterPro" id="IPR035965">
    <property type="entry name" value="PAS-like_dom_sf"/>
</dbReference>
<dbReference type="InterPro" id="IPR043128">
    <property type="entry name" value="Rev_trsase/Diguanyl_cyclase"/>
</dbReference>
<evidence type="ECO:0000259" key="2">
    <source>
        <dbReference type="PROSITE" id="PS50113"/>
    </source>
</evidence>
<feature type="domain" description="PAS" evidence="1">
    <location>
        <begin position="129"/>
        <end position="199"/>
    </location>
</feature>
<dbReference type="Pfam" id="PF08447">
    <property type="entry name" value="PAS_3"/>
    <property type="match status" value="1"/>
</dbReference>
<dbReference type="RefSeq" id="WP_268007010.1">
    <property type="nucleotide sequence ID" value="NZ_BSUT01000001.1"/>
</dbReference>
<gene>
    <name evidence="3" type="ORF">NZD89_06975</name>
</gene>
<dbReference type="InterPro" id="IPR052155">
    <property type="entry name" value="Biofilm_reg_signaling"/>
</dbReference>
<reference evidence="3" key="1">
    <citation type="submission" date="2022-08" db="EMBL/GenBank/DDBJ databases">
        <title>Alicyclobacillus fastidiosus DSM 17978, complete genome.</title>
        <authorList>
            <person name="Wang Q."/>
            <person name="Cai R."/>
            <person name="Wang Z."/>
        </authorList>
    </citation>
    <scope>NUCLEOTIDE SEQUENCE</scope>
    <source>
        <strain evidence="3">DSM 17978</strain>
    </source>
</reference>
<feature type="domain" description="PAC" evidence="2">
    <location>
        <begin position="199"/>
        <end position="254"/>
    </location>
</feature>
<evidence type="ECO:0000313" key="3">
    <source>
        <dbReference type="EMBL" id="WAH43135.1"/>
    </source>
</evidence>
<dbReference type="InterPro" id="IPR013655">
    <property type="entry name" value="PAS_fold_3"/>
</dbReference>
<feature type="domain" description="PAS" evidence="1">
    <location>
        <begin position="10"/>
        <end position="63"/>
    </location>
</feature>
<dbReference type="PANTHER" id="PTHR44757:SF2">
    <property type="entry name" value="BIOFILM ARCHITECTURE MAINTENANCE PROTEIN MBAA"/>
    <property type="match status" value="1"/>
</dbReference>
<dbReference type="InterPro" id="IPR000160">
    <property type="entry name" value="GGDEF_dom"/>
</dbReference>